<organism evidence="2 3">
    <name type="scientific">Paraphaeosphaeria minitans</name>
    <dbReference type="NCBI Taxonomy" id="565426"/>
    <lineage>
        <taxon>Eukaryota</taxon>
        <taxon>Fungi</taxon>
        <taxon>Dikarya</taxon>
        <taxon>Ascomycota</taxon>
        <taxon>Pezizomycotina</taxon>
        <taxon>Dothideomycetes</taxon>
        <taxon>Pleosporomycetidae</taxon>
        <taxon>Pleosporales</taxon>
        <taxon>Massarineae</taxon>
        <taxon>Didymosphaeriaceae</taxon>
        <taxon>Paraphaeosphaeria</taxon>
    </lineage>
</organism>
<keyword evidence="3" id="KW-1185">Reference proteome</keyword>
<accession>A0A9P6G9Q2</accession>
<name>A0A9P6G9Q2_9PLEO</name>
<evidence type="ECO:0000313" key="2">
    <source>
        <dbReference type="EMBL" id="KAF9731128.1"/>
    </source>
</evidence>
<feature type="region of interest" description="Disordered" evidence="1">
    <location>
        <begin position="31"/>
        <end position="51"/>
    </location>
</feature>
<proteinExistence type="predicted"/>
<comment type="caution">
    <text evidence="2">The sequence shown here is derived from an EMBL/GenBank/DDBJ whole genome shotgun (WGS) entry which is preliminary data.</text>
</comment>
<dbReference type="EMBL" id="WJXW01000013">
    <property type="protein sequence ID" value="KAF9731128.1"/>
    <property type="molecule type" value="Genomic_DNA"/>
</dbReference>
<sequence>MLWRSFTCTCTADTRASGLIALRLRGRAATSGRAPSPALAAAAATTTTTTTTGRRAAELELAWAVVKEAGAAERPLISVLQKESTGITQGAGHRIYSECPMAHRSCLPRVAWAVPGRDVQRHAVFVVGDHLCLLTPVLPSAHASAMLLTTPPADASAIRSSPACIVSLFWAHAGVAVFHVDTPA</sequence>
<gene>
    <name evidence="2" type="ORF">PMIN01_11087</name>
</gene>
<dbReference type="AlphaFoldDB" id="A0A9P6G9Q2"/>
<protein>
    <submittedName>
        <fullName evidence="2">Uncharacterized protein</fullName>
    </submittedName>
</protein>
<reference evidence="2" key="1">
    <citation type="journal article" date="2020" name="Mol. Plant Microbe Interact.">
        <title>Genome Sequence of the Biocontrol Agent Coniothyrium minitans strain Conio (IMI 134523).</title>
        <authorList>
            <person name="Patel D."/>
            <person name="Shittu T.A."/>
            <person name="Baroncelli R."/>
            <person name="Muthumeenakshi S."/>
            <person name="Osborne T.H."/>
            <person name="Janganan T.K."/>
            <person name="Sreenivasaprasad S."/>
        </authorList>
    </citation>
    <scope>NUCLEOTIDE SEQUENCE</scope>
    <source>
        <strain evidence="2">Conio</strain>
    </source>
</reference>
<feature type="compositionally biased region" description="Low complexity" evidence="1">
    <location>
        <begin position="38"/>
        <end position="51"/>
    </location>
</feature>
<evidence type="ECO:0000256" key="1">
    <source>
        <dbReference type="SAM" id="MobiDB-lite"/>
    </source>
</evidence>
<dbReference type="OrthoDB" id="10618558at2759"/>
<dbReference type="Proteomes" id="UP000756921">
    <property type="component" value="Unassembled WGS sequence"/>
</dbReference>
<evidence type="ECO:0000313" key="3">
    <source>
        <dbReference type="Proteomes" id="UP000756921"/>
    </source>
</evidence>